<dbReference type="PANTHER" id="PTHR42781:SF4">
    <property type="entry name" value="SPERMIDINE_PUTRESCINE IMPORT ATP-BINDING PROTEIN POTA"/>
    <property type="match status" value="1"/>
</dbReference>
<dbReference type="GO" id="GO:0005524">
    <property type="term" value="F:ATP binding"/>
    <property type="evidence" value="ECO:0007669"/>
    <property type="project" value="UniProtKB-KW"/>
</dbReference>
<reference evidence="10 11" key="1">
    <citation type="submission" date="2024-09" db="EMBL/GenBank/DDBJ databases">
        <authorList>
            <person name="Sun Q."/>
            <person name="Mori K."/>
        </authorList>
    </citation>
    <scope>NUCLEOTIDE SEQUENCE [LARGE SCALE GENOMIC DNA]</scope>
    <source>
        <strain evidence="10 11">NCAIM B.02604</strain>
    </source>
</reference>
<proteinExistence type="predicted"/>
<evidence type="ECO:0000256" key="7">
    <source>
        <dbReference type="ARBA" id="ARBA00023065"/>
    </source>
</evidence>
<keyword evidence="8" id="KW-0472">Membrane</keyword>
<evidence type="ECO:0000313" key="10">
    <source>
        <dbReference type="EMBL" id="MFC0581804.1"/>
    </source>
</evidence>
<dbReference type="Pfam" id="PF00005">
    <property type="entry name" value="ABC_tran"/>
    <property type="match status" value="1"/>
</dbReference>
<dbReference type="PROSITE" id="PS00211">
    <property type="entry name" value="ABC_TRANSPORTER_1"/>
    <property type="match status" value="1"/>
</dbReference>
<accession>A0ABV6P9K6</accession>
<dbReference type="Pfam" id="PF08402">
    <property type="entry name" value="TOBE_2"/>
    <property type="match status" value="1"/>
</dbReference>
<keyword evidence="1" id="KW-0813">Transport</keyword>
<dbReference type="Proteomes" id="UP001589862">
    <property type="component" value="Unassembled WGS sequence"/>
</dbReference>
<dbReference type="SUPFAM" id="SSF50331">
    <property type="entry name" value="MOP-like"/>
    <property type="match status" value="1"/>
</dbReference>
<comment type="caution">
    <text evidence="10">The sequence shown here is derived from an EMBL/GenBank/DDBJ whole genome shotgun (WGS) entry which is preliminary data.</text>
</comment>
<dbReference type="CDD" id="cd03259">
    <property type="entry name" value="ABC_Carb_Solutes_like"/>
    <property type="match status" value="1"/>
</dbReference>
<evidence type="ECO:0000256" key="3">
    <source>
        <dbReference type="ARBA" id="ARBA00022496"/>
    </source>
</evidence>
<keyword evidence="11" id="KW-1185">Reference proteome</keyword>
<feature type="domain" description="ABC transporter" evidence="9">
    <location>
        <begin position="6"/>
        <end position="252"/>
    </location>
</feature>
<gene>
    <name evidence="10" type="ORF">ACFFFR_05330</name>
</gene>
<keyword evidence="7" id="KW-0406">Ion transport</keyword>
<dbReference type="SMART" id="SM00382">
    <property type="entry name" value="AAA"/>
    <property type="match status" value="1"/>
</dbReference>
<organism evidence="10 11">
    <name type="scientific">Micrococcoides hystricis</name>
    <dbReference type="NCBI Taxonomy" id="1572761"/>
    <lineage>
        <taxon>Bacteria</taxon>
        <taxon>Bacillati</taxon>
        <taxon>Actinomycetota</taxon>
        <taxon>Actinomycetes</taxon>
        <taxon>Micrococcales</taxon>
        <taxon>Micrococcaceae</taxon>
        <taxon>Micrococcoides</taxon>
    </lineage>
</organism>
<dbReference type="InterPro" id="IPR003439">
    <property type="entry name" value="ABC_transporter-like_ATP-bd"/>
</dbReference>
<dbReference type="PROSITE" id="PS50893">
    <property type="entry name" value="ABC_TRANSPORTER_2"/>
    <property type="match status" value="1"/>
</dbReference>
<keyword evidence="4" id="KW-0547">Nucleotide-binding</keyword>
<dbReference type="InterPro" id="IPR008995">
    <property type="entry name" value="Mo/tungstate-bd_C_term_dom"/>
</dbReference>
<dbReference type="SUPFAM" id="SSF52540">
    <property type="entry name" value="P-loop containing nucleoside triphosphate hydrolases"/>
    <property type="match status" value="1"/>
</dbReference>
<dbReference type="PANTHER" id="PTHR42781">
    <property type="entry name" value="SPERMIDINE/PUTRESCINE IMPORT ATP-BINDING PROTEIN POTA"/>
    <property type="match status" value="1"/>
</dbReference>
<dbReference type="RefSeq" id="WP_377458489.1">
    <property type="nucleotide sequence ID" value="NZ_JBHLUB010000025.1"/>
</dbReference>
<protein>
    <submittedName>
        <fullName evidence="10">ABC transporter ATP-binding protein</fullName>
    </submittedName>
</protein>
<dbReference type="InterPro" id="IPR015853">
    <property type="entry name" value="ABC_transpr_FbpC"/>
</dbReference>
<keyword evidence="3" id="KW-0410">Iron transport</keyword>
<evidence type="ECO:0000256" key="8">
    <source>
        <dbReference type="ARBA" id="ARBA00023136"/>
    </source>
</evidence>
<dbReference type="EMBL" id="JBHLUB010000025">
    <property type="protein sequence ID" value="MFC0581804.1"/>
    <property type="molecule type" value="Genomic_DNA"/>
</dbReference>
<dbReference type="InterPro" id="IPR027417">
    <property type="entry name" value="P-loop_NTPase"/>
</dbReference>
<evidence type="ECO:0000256" key="4">
    <source>
        <dbReference type="ARBA" id="ARBA00022741"/>
    </source>
</evidence>
<dbReference type="InterPro" id="IPR017871">
    <property type="entry name" value="ABC_transporter-like_CS"/>
</dbReference>
<name>A0ABV6P9K6_9MICC</name>
<keyword evidence="2" id="KW-1003">Cell membrane</keyword>
<evidence type="ECO:0000256" key="6">
    <source>
        <dbReference type="ARBA" id="ARBA00023004"/>
    </source>
</evidence>
<dbReference type="InterPro" id="IPR003593">
    <property type="entry name" value="AAA+_ATPase"/>
</dbReference>
<keyword evidence="6" id="KW-0408">Iron</keyword>
<evidence type="ECO:0000256" key="2">
    <source>
        <dbReference type="ARBA" id="ARBA00022475"/>
    </source>
</evidence>
<dbReference type="Gene3D" id="3.40.50.300">
    <property type="entry name" value="P-loop containing nucleotide triphosphate hydrolases"/>
    <property type="match status" value="1"/>
</dbReference>
<evidence type="ECO:0000313" key="11">
    <source>
        <dbReference type="Proteomes" id="UP001589862"/>
    </source>
</evidence>
<evidence type="ECO:0000256" key="5">
    <source>
        <dbReference type="ARBA" id="ARBA00022840"/>
    </source>
</evidence>
<dbReference type="InterPro" id="IPR050093">
    <property type="entry name" value="ABC_SmlMolc_Importer"/>
</dbReference>
<sequence>MEPAALTIANLEAGYTSNQRDRASRVLKGITLEVPKGELLAILGPSGCGKSTLLRVIAGLLPATAGTIDLGGRRVVDGKSSVPPEQRRVGLVPQEAALFPHLNVAKNVAFGLKPRKAGSTVRLGMRERRQRVADMLELAGISNLADAMPHELSGGQAQRVALARALAPSPDLVLLDEPFSALDASLRVRLRNDVRRIIKDAGATGLLVTHDQDEALSIADRVAVMNAGHIIQCGSPDEVYNGPADAWVACFLGTCSLLSGTSIGQTAQCALGQIPSATRDGAVQILARPEQLRLRIANQDPETAAEGAEAEVVAAEYQGHSTLYTLTLTSGGEEMVAREQGWARFNVGDHVLVSPAGNLHVIPDE</sequence>
<evidence type="ECO:0000259" key="9">
    <source>
        <dbReference type="PROSITE" id="PS50893"/>
    </source>
</evidence>
<keyword evidence="5 10" id="KW-0067">ATP-binding</keyword>
<evidence type="ECO:0000256" key="1">
    <source>
        <dbReference type="ARBA" id="ARBA00022448"/>
    </source>
</evidence>
<dbReference type="InterPro" id="IPR013611">
    <property type="entry name" value="Transp-assoc_OB_typ2"/>
</dbReference>